<dbReference type="GO" id="GO:0000981">
    <property type="term" value="F:DNA-binding transcription factor activity, RNA polymerase II-specific"/>
    <property type="evidence" value="ECO:0007669"/>
    <property type="project" value="TreeGrafter"/>
</dbReference>
<accession>K9N1I3</accession>
<evidence type="ECO:0000256" key="2">
    <source>
        <dbReference type="ARBA" id="ARBA00023125"/>
    </source>
</evidence>
<dbReference type="GO" id="GO:0000978">
    <property type="term" value="F:RNA polymerase II cis-regulatory region sequence-specific DNA binding"/>
    <property type="evidence" value="ECO:0007669"/>
    <property type="project" value="TreeGrafter"/>
</dbReference>
<dbReference type="FunFam" id="1.10.10.10:FF:000042">
    <property type="entry name" value="hepatocyte nuclear factor 3-beta"/>
    <property type="match status" value="1"/>
</dbReference>
<evidence type="ECO:0000313" key="7">
    <source>
        <dbReference type="EMBL" id="AFY10806.1"/>
    </source>
</evidence>
<dbReference type="PROSITE" id="PS00658">
    <property type="entry name" value="FORK_HEAD_2"/>
    <property type="match status" value="1"/>
</dbReference>
<dbReference type="AlphaFoldDB" id="K9N1I3"/>
<keyword evidence="3 4" id="KW-0539">Nucleus</keyword>
<dbReference type="GO" id="GO:0005634">
    <property type="term" value="C:nucleus"/>
    <property type="evidence" value="ECO:0007669"/>
    <property type="project" value="UniProtKB-SubCell"/>
</dbReference>
<dbReference type="Gene3D" id="1.10.10.10">
    <property type="entry name" value="Winged helix-like DNA-binding domain superfamily/Winged helix DNA-binding domain"/>
    <property type="match status" value="1"/>
</dbReference>
<dbReference type="GO" id="GO:0009653">
    <property type="term" value="P:anatomical structure morphogenesis"/>
    <property type="evidence" value="ECO:0007669"/>
    <property type="project" value="TreeGrafter"/>
</dbReference>
<dbReference type="PROSITE" id="PS50039">
    <property type="entry name" value="FORK_HEAD_3"/>
    <property type="match status" value="1"/>
</dbReference>
<proteinExistence type="evidence at transcript level"/>
<evidence type="ECO:0000256" key="5">
    <source>
        <dbReference type="SAM" id="MobiDB-lite"/>
    </source>
</evidence>
<reference evidence="7" key="2">
    <citation type="journal article" date="2013" name="PLoS ONE">
        <title>Mesodermal Gene Expression in the Acoel Isodiametra pulchra Indicates a Low Number of Mesodermal Cell Types and the Endomesodermal Origin of the Gonads.</title>
        <authorList>
            <person name="Chiodin M."/>
            <person name="Borve A."/>
            <person name="Berezikov E."/>
            <person name="Ladurner P."/>
            <person name="Martinez P."/>
            <person name="Hejnol A."/>
        </authorList>
    </citation>
    <scope>NUCLEOTIDE SEQUENCE</scope>
</reference>
<feature type="compositionally biased region" description="Basic and acidic residues" evidence="5">
    <location>
        <begin position="258"/>
        <end position="267"/>
    </location>
</feature>
<evidence type="ECO:0000256" key="4">
    <source>
        <dbReference type="PROSITE-ProRule" id="PRU00089"/>
    </source>
</evidence>
<comment type="subcellular location">
    <subcellularLocation>
        <location evidence="1 4">Nucleus</location>
    </subcellularLocation>
</comment>
<dbReference type="SUPFAM" id="SSF46785">
    <property type="entry name" value="Winged helix' DNA-binding domain"/>
    <property type="match status" value="1"/>
</dbReference>
<dbReference type="InterPro" id="IPR030456">
    <property type="entry name" value="TF_fork_head_CS_2"/>
</dbReference>
<feature type="domain" description="Fork-head" evidence="6">
    <location>
        <begin position="147"/>
        <end position="241"/>
    </location>
</feature>
<dbReference type="SMART" id="SM00339">
    <property type="entry name" value="FH"/>
    <property type="match status" value="1"/>
</dbReference>
<dbReference type="GO" id="GO:0030154">
    <property type="term" value="P:cell differentiation"/>
    <property type="evidence" value="ECO:0007669"/>
    <property type="project" value="TreeGrafter"/>
</dbReference>
<evidence type="ECO:0000259" key="6">
    <source>
        <dbReference type="PROSITE" id="PS50039"/>
    </source>
</evidence>
<dbReference type="PANTHER" id="PTHR11829:SF380">
    <property type="entry name" value="PROTEIN FORK HEAD"/>
    <property type="match status" value="1"/>
</dbReference>
<organism evidence="7">
    <name type="scientific">Isodiametra pulchra</name>
    <name type="common">Acoelomorph flatworm</name>
    <name type="synonym">Convoluta pulchra</name>
    <dbReference type="NCBI Taxonomy" id="504439"/>
    <lineage>
        <taxon>Eukaryota</taxon>
        <taxon>Metazoa</taxon>
        <taxon>Xenacoelomorpha</taxon>
        <taxon>Acoelomorpha</taxon>
        <taxon>Acoela</taxon>
        <taxon>Isodiametridae</taxon>
        <taxon>Isodiametra</taxon>
    </lineage>
</organism>
<evidence type="ECO:0000256" key="1">
    <source>
        <dbReference type="ARBA" id="ARBA00004123"/>
    </source>
</evidence>
<dbReference type="InterPro" id="IPR018122">
    <property type="entry name" value="TF_fork_head_CS_1"/>
</dbReference>
<dbReference type="Pfam" id="PF00250">
    <property type="entry name" value="Forkhead"/>
    <property type="match status" value="1"/>
</dbReference>
<feature type="DNA-binding region" description="Fork-head" evidence="4">
    <location>
        <begin position="147"/>
        <end position="241"/>
    </location>
</feature>
<dbReference type="InterPro" id="IPR050211">
    <property type="entry name" value="FOX_domain-containing"/>
</dbReference>
<dbReference type="InterPro" id="IPR001766">
    <property type="entry name" value="Fork_head_dom"/>
</dbReference>
<dbReference type="PROSITE" id="PS00657">
    <property type="entry name" value="FORK_HEAD_1"/>
    <property type="match status" value="1"/>
</dbReference>
<sequence>MTSFDGGYSSMLPNSMASYASPMPPRMAEPLQMGQTSSSQYPAMGYPGIGAMQNGMSSMGSNPITNYMAGSAAAGFSSSLPPMSFNNPYSVPPMASYNGLNPSYMDYGRSLGAESLYPLSSPTNRGRSNVTSPNQADKFRRNYTRAKPPYSYISLITMAIQNSPNHMVTLSDIYSFIMDLFPYYRQHQQRWQNSIRHSLSFNDCFVKVPRTPEKPGKGSFWTLHPDSGNMFENGCYLRRQKRFKDEKKQVKKEKSKRPKNEVKEEGMEHFQDMHHQGLHPGEYAPSMEDEAQKQHTELTNAAMSSELLAATASVTGGLNGYQLHGVESQPVSLARFMHPGSMLPPMASYLAPDYPCDIKPEPNNAFSISNIMKSEPTGQEIPASSFAPPVVYSQGYSSYITPAAPVSSVQTGGQISSGDPETRMESPITAQNSTEIPATMEDQDAVESQNNEGHFYQSQPSSSGQVVPANNY</sequence>
<feature type="compositionally biased region" description="Low complexity" evidence="5">
    <location>
        <begin position="457"/>
        <end position="472"/>
    </location>
</feature>
<feature type="region of interest" description="Disordered" evidence="5">
    <location>
        <begin position="242"/>
        <end position="267"/>
    </location>
</feature>
<protein>
    <submittedName>
        <fullName evidence="7">FoxA2</fullName>
    </submittedName>
</protein>
<reference evidence="7" key="1">
    <citation type="submission" date="2012-09" db="EMBL/GenBank/DDBJ databases">
        <authorList>
            <person name="Chiodin M.M.C.Jr."/>
            <person name="Borve A.A.B."/>
            <person name="Berezikhov E.E.B."/>
            <person name="Ladurner P.P.L."/>
            <person name="Martinez P.P.M."/>
            <person name="Hejnol A.A.H.Sr."/>
        </authorList>
    </citation>
    <scope>NUCLEOTIDE SEQUENCE</scope>
</reference>
<keyword evidence="2 4" id="KW-0238">DNA-binding</keyword>
<dbReference type="PRINTS" id="PR00053">
    <property type="entry name" value="FORKHEAD"/>
</dbReference>
<dbReference type="PANTHER" id="PTHR11829">
    <property type="entry name" value="FORKHEAD BOX PROTEIN"/>
    <property type="match status" value="1"/>
</dbReference>
<feature type="region of interest" description="Disordered" evidence="5">
    <location>
        <begin position="407"/>
        <end position="472"/>
    </location>
</feature>
<dbReference type="InterPro" id="IPR036390">
    <property type="entry name" value="WH_DNA-bd_sf"/>
</dbReference>
<name>K9N1I3_ISOPU</name>
<feature type="compositionally biased region" description="Polar residues" evidence="5">
    <location>
        <begin position="407"/>
        <end position="419"/>
    </location>
</feature>
<dbReference type="EMBL" id="JX853975">
    <property type="protein sequence ID" value="AFY10806.1"/>
    <property type="molecule type" value="mRNA"/>
</dbReference>
<dbReference type="InterPro" id="IPR036388">
    <property type="entry name" value="WH-like_DNA-bd_sf"/>
</dbReference>
<evidence type="ECO:0000256" key="3">
    <source>
        <dbReference type="ARBA" id="ARBA00023242"/>
    </source>
</evidence>